<dbReference type="Proteomes" id="UP000035021">
    <property type="component" value="Unassembled WGS sequence"/>
</dbReference>
<protein>
    <recommendedName>
        <fullName evidence="3">Antitoxin Xre/MbcA/ParS-like toxin-binding domain-containing protein</fullName>
    </recommendedName>
</protein>
<organism evidence="1 2">
    <name type="scientific">Gordonia paraffinivorans NBRC 108238</name>
    <dbReference type="NCBI Taxonomy" id="1223543"/>
    <lineage>
        <taxon>Bacteria</taxon>
        <taxon>Bacillati</taxon>
        <taxon>Actinomycetota</taxon>
        <taxon>Actinomycetes</taxon>
        <taxon>Mycobacteriales</taxon>
        <taxon>Gordoniaceae</taxon>
        <taxon>Gordonia</taxon>
    </lineage>
</organism>
<comment type="caution">
    <text evidence="1">The sequence shown here is derived from an EMBL/GenBank/DDBJ whole genome shotgun (WGS) entry which is preliminary data.</text>
</comment>
<name>A0ABQ0IKM1_9ACTN</name>
<gene>
    <name evidence="1" type="ORF">GP2_018_00420</name>
</gene>
<proteinExistence type="predicted"/>
<evidence type="ECO:0000313" key="1">
    <source>
        <dbReference type="EMBL" id="GAC84119.1"/>
    </source>
</evidence>
<accession>A0ABQ0IKM1</accession>
<sequence length="131" mass="14258">MMTAAHPRPDLAAYAEAARMSQPELVAALRDLLGAKLVAYLGRVSETRAVRQWAEGTRTIANPEDVERLRIAYRAARLITERDTPAVAQAWFQGLNPVLDDRAPALLLRDGELADVGPQVLNAARQFAAVG</sequence>
<keyword evidence="2" id="KW-1185">Reference proteome</keyword>
<evidence type="ECO:0008006" key="3">
    <source>
        <dbReference type="Google" id="ProtNLM"/>
    </source>
</evidence>
<evidence type="ECO:0000313" key="2">
    <source>
        <dbReference type="Proteomes" id="UP000035021"/>
    </source>
</evidence>
<reference evidence="1 2" key="1">
    <citation type="submission" date="2013-02" db="EMBL/GenBank/DDBJ databases">
        <title>Whole genome shotgun sequence of Gordonia paraffinivorans NBRC 108238.</title>
        <authorList>
            <person name="Isaki-Nakamura S."/>
            <person name="Hosoyama A."/>
            <person name="Tsuchikane K."/>
            <person name="Ando Y."/>
            <person name="Baba S."/>
            <person name="Ohji S."/>
            <person name="Hamada M."/>
            <person name="Tamura T."/>
            <person name="Yamazoe A."/>
            <person name="Yamazaki S."/>
            <person name="Fujita N."/>
        </authorList>
    </citation>
    <scope>NUCLEOTIDE SEQUENCE [LARGE SCALE GENOMIC DNA]</scope>
    <source>
        <strain evidence="1 2">NBRC 108238</strain>
    </source>
</reference>
<dbReference type="EMBL" id="BAOQ01000018">
    <property type="protein sequence ID" value="GAC84119.1"/>
    <property type="molecule type" value="Genomic_DNA"/>
</dbReference>